<dbReference type="AlphaFoldDB" id="A0A0E9S4N5"/>
<organism evidence="1">
    <name type="scientific">Anguilla anguilla</name>
    <name type="common">European freshwater eel</name>
    <name type="synonym">Muraena anguilla</name>
    <dbReference type="NCBI Taxonomy" id="7936"/>
    <lineage>
        <taxon>Eukaryota</taxon>
        <taxon>Metazoa</taxon>
        <taxon>Chordata</taxon>
        <taxon>Craniata</taxon>
        <taxon>Vertebrata</taxon>
        <taxon>Euteleostomi</taxon>
        <taxon>Actinopterygii</taxon>
        <taxon>Neopterygii</taxon>
        <taxon>Teleostei</taxon>
        <taxon>Anguilliformes</taxon>
        <taxon>Anguillidae</taxon>
        <taxon>Anguilla</taxon>
    </lineage>
</organism>
<reference evidence="1" key="2">
    <citation type="journal article" date="2015" name="Fish Shellfish Immunol.">
        <title>Early steps in the European eel (Anguilla anguilla)-Vibrio vulnificus interaction in the gills: Role of the RtxA13 toxin.</title>
        <authorList>
            <person name="Callol A."/>
            <person name="Pajuelo D."/>
            <person name="Ebbesson L."/>
            <person name="Teles M."/>
            <person name="MacKenzie S."/>
            <person name="Amaro C."/>
        </authorList>
    </citation>
    <scope>NUCLEOTIDE SEQUENCE</scope>
</reference>
<reference evidence="1" key="1">
    <citation type="submission" date="2014-11" db="EMBL/GenBank/DDBJ databases">
        <authorList>
            <person name="Amaro Gonzalez C."/>
        </authorList>
    </citation>
    <scope>NUCLEOTIDE SEQUENCE</scope>
</reference>
<proteinExistence type="predicted"/>
<evidence type="ECO:0000313" key="1">
    <source>
        <dbReference type="EMBL" id="JAH36182.1"/>
    </source>
</evidence>
<name>A0A0E9S4N5_ANGAN</name>
<sequence length="34" mass="4014">MQKRLERVTRIPSLPTVVSTIELLYRAIQRWATS</sequence>
<accession>A0A0E9S4N5</accession>
<protein>
    <submittedName>
        <fullName evidence="1">Uncharacterized protein</fullName>
    </submittedName>
</protein>
<dbReference type="EMBL" id="GBXM01072395">
    <property type="protein sequence ID" value="JAH36182.1"/>
    <property type="molecule type" value="Transcribed_RNA"/>
</dbReference>